<dbReference type="RefSeq" id="WP_373654780.1">
    <property type="nucleotide sequence ID" value="NZ_JBGUAW010000002.1"/>
</dbReference>
<reference evidence="2 3" key="1">
    <citation type="submission" date="2024-08" db="EMBL/GenBank/DDBJ databases">
        <title>Whole-genome sequencing of halo(alkali)philic microorganisms from hypersaline lakes.</title>
        <authorList>
            <person name="Sorokin D.Y."/>
            <person name="Merkel A.Y."/>
            <person name="Messina E."/>
            <person name="Yakimov M."/>
        </authorList>
    </citation>
    <scope>NUCLEOTIDE SEQUENCE [LARGE SCALE GENOMIC DNA]</scope>
    <source>
        <strain evidence="2 3">Cl-TMA</strain>
    </source>
</reference>
<comment type="caution">
    <text evidence="2">The sequence shown here is derived from an EMBL/GenBank/DDBJ whole genome shotgun (WGS) entry which is preliminary data.</text>
</comment>
<dbReference type="GO" id="GO:0016787">
    <property type="term" value="F:hydrolase activity"/>
    <property type="evidence" value="ECO:0007669"/>
    <property type="project" value="UniProtKB-KW"/>
</dbReference>
<dbReference type="InterPro" id="IPR005939">
    <property type="entry name" value="BLH_phosphatase-like"/>
</dbReference>
<dbReference type="EMBL" id="JBGUAW010000002">
    <property type="protein sequence ID" value="MFA9460002.1"/>
    <property type="molecule type" value="Genomic_DNA"/>
</dbReference>
<keyword evidence="2" id="KW-0378">Hydrolase</keyword>
<evidence type="ECO:0000313" key="3">
    <source>
        <dbReference type="Proteomes" id="UP001575181"/>
    </source>
</evidence>
<evidence type="ECO:0000259" key="1">
    <source>
        <dbReference type="Pfam" id="PF04273"/>
    </source>
</evidence>
<dbReference type="Pfam" id="PF04273">
    <property type="entry name" value="BLH_phosphatase"/>
    <property type="match status" value="1"/>
</dbReference>
<evidence type="ECO:0000313" key="2">
    <source>
        <dbReference type="EMBL" id="MFA9460002.1"/>
    </source>
</evidence>
<organism evidence="2 3">
    <name type="scientific">Thiohalorhabdus methylotrophus</name>
    <dbReference type="NCBI Taxonomy" id="3242694"/>
    <lineage>
        <taxon>Bacteria</taxon>
        <taxon>Pseudomonadati</taxon>
        <taxon>Pseudomonadota</taxon>
        <taxon>Gammaproteobacteria</taxon>
        <taxon>Thiohalorhabdales</taxon>
        <taxon>Thiohalorhabdaceae</taxon>
        <taxon>Thiohalorhabdus</taxon>
    </lineage>
</organism>
<keyword evidence="3" id="KW-1185">Reference proteome</keyword>
<name>A0ABV4TRV4_9GAMM</name>
<dbReference type="InterPro" id="IPR029021">
    <property type="entry name" value="Prot-tyrosine_phosphatase-like"/>
</dbReference>
<protein>
    <submittedName>
        <fullName evidence="2">Beta-lactamase hydrolase domain-containing protein</fullName>
    </submittedName>
</protein>
<accession>A0ABV4TRV4</accession>
<gene>
    <name evidence="2" type="ORF">ACERLL_04115</name>
</gene>
<sequence>MMQTIKMDENYFVGMSVPDASEIDELAEQGFGSVANLREEGEEKEYLSPEEEADRVLRDGMEYFHSPVSAEALNEEQVDEFREAVSGMPKPVLIHCKSGKRSGAFTLMHAASEQGQPGEEAVEQAESMGFECENAEMEAFVKDYINRHNG</sequence>
<dbReference type="Proteomes" id="UP001575181">
    <property type="component" value="Unassembled WGS sequence"/>
</dbReference>
<proteinExistence type="predicted"/>
<dbReference type="SUPFAM" id="SSF52799">
    <property type="entry name" value="(Phosphotyrosine protein) phosphatases II"/>
    <property type="match status" value="1"/>
</dbReference>
<dbReference type="Gene3D" id="3.90.190.10">
    <property type="entry name" value="Protein tyrosine phosphatase superfamily"/>
    <property type="match status" value="1"/>
</dbReference>
<feature type="domain" description="Beta-lactamase hydrolase-like protein phosphatase-like" evidence="1">
    <location>
        <begin position="19"/>
        <end position="104"/>
    </location>
</feature>